<dbReference type="InterPro" id="IPR036188">
    <property type="entry name" value="FAD/NAD-bd_sf"/>
</dbReference>
<dbReference type="Proteomes" id="UP000032515">
    <property type="component" value="Unassembled WGS sequence"/>
</dbReference>
<organism evidence="3 4">
    <name type="scientific">Rhodopseudomonas palustris</name>
    <dbReference type="NCBI Taxonomy" id="1076"/>
    <lineage>
        <taxon>Bacteria</taxon>
        <taxon>Pseudomonadati</taxon>
        <taxon>Pseudomonadota</taxon>
        <taxon>Alphaproteobacteria</taxon>
        <taxon>Hyphomicrobiales</taxon>
        <taxon>Nitrobacteraceae</taxon>
        <taxon>Rhodopseudomonas</taxon>
    </lineage>
</organism>
<name>A0A0D7EWA1_RHOPL</name>
<dbReference type="OrthoDB" id="9791689at2"/>
<dbReference type="RefSeq" id="WP_044408937.1">
    <property type="nucleotide sequence ID" value="NZ_JXXE01000177.1"/>
</dbReference>
<dbReference type="PANTHER" id="PTHR43476:SF5">
    <property type="entry name" value="FAD-DEPENDENT MONOOXYGENASE"/>
    <property type="match status" value="1"/>
</dbReference>
<comment type="caution">
    <text evidence="3">The sequence shown here is derived from an EMBL/GenBank/DDBJ whole genome shotgun (WGS) entry which is preliminary data.</text>
</comment>
<evidence type="ECO:0000259" key="2">
    <source>
        <dbReference type="Pfam" id="PF01494"/>
    </source>
</evidence>
<dbReference type="PRINTS" id="PR00420">
    <property type="entry name" value="RNGMNOXGNASE"/>
</dbReference>
<dbReference type="GO" id="GO:0071949">
    <property type="term" value="F:FAD binding"/>
    <property type="evidence" value="ECO:0007669"/>
    <property type="project" value="InterPro"/>
</dbReference>
<dbReference type="Pfam" id="PF01494">
    <property type="entry name" value="FAD_binding_3"/>
    <property type="match status" value="1"/>
</dbReference>
<accession>A0A0D7EWA1</accession>
<gene>
    <name evidence="3" type="ORF">OO17_09030</name>
</gene>
<keyword evidence="1" id="KW-0560">Oxidoreductase</keyword>
<dbReference type="EMBL" id="JXXE01000177">
    <property type="protein sequence ID" value="KIZ44820.1"/>
    <property type="molecule type" value="Genomic_DNA"/>
</dbReference>
<dbReference type="PANTHER" id="PTHR43476">
    <property type="entry name" value="3-(3-HYDROXY-PHENYL)PROPIONATE/3-HYDROXYCINNAMIC ACID HYDROXYLASE"/>
    <property type="match status" value="1"/>
</dbReference>
<dbReference type="NCBIfam" id="NF004833">
    <property type="entry name" value="PRK06185.1-1"/>
    <property type="match status" value="1"/>
</dbReference>
<protein>
    <recommendedName>
        <fullName evidence="2">FAD-binding domain-containing protein</fullName>
    </recommendedName>
</protein>
<feature type="domain" description="FAD-binding" evidence="2">
    <location>
        <begin position="16"/>
        <end position="340"/>
    </location>
</feature>
<dbReference type="InterPro" id="IPR002938">
    <property type="entry name" value="FAD-bd"/>
</dbReference>
<sequence length="414" mass="45048">MDASPRREPPPRQITTRCCIVGGGPAGMMLGYLLGRAGVETVVLEKHADFLRDFRGDTVHPSTMRVLHELGLLADFLKRPHQELAQVGGDFGGDYLHLADFSRLDVPARFIAMMPQWHFLDFLAERGAEFGTLRLLRRTEAVDLIHDGDRVAGVMAQAPDGELRVDADLVVGCDGRHSMTRHCAGLAVDDIGAPIDVLWFRIGKTPVDLQPAFLHAAAGGFLVTIDRGDYWQCAYVIAKGQTDAVKAQGLDAFRARIAAIVPALRDRVADIKDWDDVKLLTVTIDRLRQWARPGLLCIGDAAHAMSPVGGVGINLAIADAVASANLLAAKLRDGPLTLADLATVQARRLWPVRVIQAVQVAVQDRIIDPALHGRIKPPPLLKLFDAVPWLRQFPAQLIGLGIRAEHVTSPRADG</sequence>
<dbReference type="Gene3D" id="3.50.50.60">
    <property type="entry name" value="FAD/NAD(P)-binding domain"/>
    <property type="match status" value="1"/>
</dbReference>
<reference evidence="3 4" key="1">
    <citation type="submission" date="2014-11" db="EMBL/GenBank/DDBJ databases">
        <title>Genomics and ecophysiology of heterotrophic nitrogen fixing bacteria isolated from estuarine surface water.</title>
        <authorList>
            <person name="Bentzon-Tilia M."/>
            <person name="Severin I."/>
            <person name="Hansen L.H."/>
            <person name="Riemann L."/>
        </authorList>
    </citation>
    <scope>NUCLEOTIDE SEQUENCE [LARGE SCALE GENOMIC DNA]</scope>
    <source>
        <strain evidence="3 4">BAL398</strain>
    </source>
</reference>
<evidence type="ECO:0000313" key="4">
    <source>
        <dbReference type="Proteomes" id="UP000032515"/>
    </source>
</evidence>
<dbReference type="NCBIfam" id="NF004834">
    <property type="entry name" value="PRK06185.1-3"/>
    <property type="match status" value="1"/>
</dbReference>
<dbReference type="InterPro" id="IPR050631">
    <property type="entry name" value="PheA/TfdB_FAD_monoxygenase"/>
</dbReference>
<dbReference type="PATRIC" id="fig|1076.23.peg.1146"/>
<evidence type="ECO:0000313" key="3">
    <source>
        <dbReference type="EMBL" id="KIZ44820.1"/>
    </source>
</evidence>
<proteinExistence type="predicted"/>
<dbReference type="SUPFAM" id="SSF51905">
    <property type="entry name" value="FAD/NAD(P)-binding domain"/>
    <property type="match status" value="1"/>
</dbReference>
<evidence type="ECO:0000256" key="1">
    <source>
        <dbReference type="ARBA" id="ARBA00023002"/>
    </source>
</evidence>
<dbReference type="Gene3D" id="3.30.70.2450">
    <property type="match status" value="1"/>
</dbReference>
<dbReference type="GO" id="GO:0016491">
    <property type="term" value="F:oxidoreductase activity"/>
    <property type="evidence" value="ECO:0007669"/>
    <property type="project" value="UniProtKB-KW"/>
</dbReference>
<dbReference type="AlphaFoldDB" id="A0A0D7EWA1"/>